<dbReference type="EMBL" id="JH817192">
    <property type="protein sequence ID" value="EKC27541.1"/>
    <property type="molecule type" value="Genomic_DNA"/>
</dbReference>
<evidence type="ECO:0000313" key="1">
    <source>
        <dbReference type="EMBL" id="EKC27541.1"/>
    </source>
</evidence>
<reference evidence="1" key="1">
    <citation type="journal article" date="2012" name="Nature">
        <title>The oyster genome reveals stress adaptation and complexity of shell formation.</title>
        <authorList>
            <person name="Zhang G."/>
            <person name="Fang X."/>
            <person name="Guo X."/>
            <person name="Li L."/>
            <person name="Luo R."/>
            <person name="Xu F."/>
            <person name="Yang P."/>
            <person name="Zhang L."/>
            <person name="Wang X."/>
            <person name="Qi H."/>
            <person name="Xiong Z."/>
            <person name="Que H."/>
            <person name="Xie Y."/>
            <person name="Holland P.W."/>
            <person name="Paps J."/>
            <person name="Zhu Y."/>
            <person name="Wu F."/>
            <person name="Chen Y."/>
            <person name="Wang J."/>
            <person name="Peng C."/>
            <person name="Meng J."/>
            <person name="Yang L."/>
            <person name="Liu J."/>
            <person name="Wen B."/>
            <person name="Zhang N."/>
            <person name="Huang Z."/>
            <person name="Zhu Q."/>
            <person name="Feng Y."/>
            <person name="Mount A."/>
            <person name="Hedgecock D."/>
            <person name="Xu Z."/>
            <person name="Liu Y."/>
            <person name="Domazet-Loso T."/>
            <person name="Du Y."/>
            <person name="Sun X."/>
            <person name="Zhang S."/>
            <person name="Liu B."/>
            <person name="Cheng P."/>
            <person name="Jiang X."/>
            <person name="Li J."/>
            <person name="Fan D."/>
            <person name="Wang W."/>
            <person name="Fu W."/>
            <person name="Wang T."/>
            <person name="Wang B."/>
            <person name="Zhang J."/>
            <person name="Peng Z."/>
            <person name="Li Y."/>
            <person name="Li N."/>
            <person name="Wang J."/>
            <person name="Chen M."/>
            <person name="He Y."/>
            <person name="Tan F."/>
            <person name="Song X."/>
            <person name="Zheng Q."/>
            <person name="Huang R."/>
            <person name="Yang H."/>
            <person name="Du X."/>
            <person name="Chen L."/>
            <person name="Yang M."/>
            <person name="Gaffney P.M."/>
            <person name="Wang S."/>
            <person name="Luo L."/>
            <person name="She Z."/>
            <person name="Ming Y."/>
            <person name="Huang W."/>
            <person name="Zhang S."/>
            <person name="Huang B."/>
            <person name="Zhang Y."/>
            <person name="Qu T."/>
            <person name="Ni P."/>
            <person name="Miao G."/>
            <person name="Wang J."/>
            <person name="Wang Q."/>
            <person name="Steinberg C.E."/>
            <person name="Wang H."/>
            <person name="Li N."/>
            <person name="Qian L."/>
            <person name="Zhang G."/>
            <person name="Li Y."/>
            <person name="Yang H."/>
            <person name="Liu X."/>
            <person name="Wang J."/>
            <person name="Yin Y."/>
            <person name="Wang J."/>
        </authorList>
    </citation>
    <scope>NUCLEOTIDE SEQUENCE [LARGE SCALE GENOMIC DNA]</scope>
    <source>
        <strain evidence="1">05x7-T-G4-1.051#20</strain>
    </source>
</reference>
<dbReference type="CDD" id="cd12087">
    <property type="entry name" value="TM_EGFR-like"/>
    <property type="match status" value="1"/>
</dbReference>
<organism evidence="1">
    <name type="scientific">Magallana gigas</name>
    <name type="common">Pacific oyster</name>
    <name type="synonym">Crassostrea gigas</name>
    <dbReference type="NCBI Taxonomy" id="29159"/>
    <lineage>
        <taxon>Eukaryota</taxon>
        <taxon>Metazoa</taxon>
        <taxon>Spiralia</taxon>
        <taxon>Lophotrochozoa</taxon>
        <taxon>Mollusca</taxon>
        <taxon>Bivalvia</taxon>
        <taxon>Autobranchia</taxon>
        <taxon>Pteriomorphia</taxon>
        <taxon>Ostreida</taxon>
        <taxon>Ostreoidea</taxon>
        <taxon>Ostreidae</taxon>
        <taxon>Magallana</taxon>
    </lineage>
</organism>
<dbReference type="InParanoid" id="K1R1E8"/>
<proteinExistence type="predicted"/>
<dbReference type="InterPro" id="IPR036116">
    <property type="entry name" value="FN3_sf"/>
</dbReference>
<protein>
    <submittedName>
        <fullName evidence="1">Uncharacterized protein</fullName>
    </submittedName>
</protein>
<gene>
    <name evidence="1" type="ORF">CGI_10020168</name>
</gene>
<accession>K1R1E8</accession>
<dbReference type="InterPro" id="IPR003961">
    <property type="entry name" value="FN3_dom"/>
</dbReference>
<name>K1R1E8_MAGGI</name>
<dbReference type="InterPro" id="IPR013783">
    <property type="entry name" value="Ig-like_fold"/>
</dbReference>
<dbReference type="Gene3D" id="2.60.40.10">
    <property type="entry name" value="Immunoglobulins"/>
    <property type="match status" value="1"/>
</dbReference>
<dbReference type="HOGENOM" id="CLU_1662491_0_0_1"/>
<sequence>MALPVSCVYKGKPDLPRNIEVTCKVTGAIVQWISSFNGGSTQNFTVITLSGHDGTNLYNGLNDKGENEIHVTYVSNLQPSVTYWFSVSAKNSYGSSSSKVISCTTVKETASSLTAVVAGSVGGALVLVTIILILLFFVHRRYTCIFKIESSDDKSVTQN</sequence>
<dbReference type="SMART" id="SM00060">
    <property type="entry name" value="FN3"/>
    <property type="match status" value="1"/>
</dbReference>
<dbReference type="CDD" id="cd00063">
    <property type="entry name" value="FN3"/>
    <property type="match status" value="1"/>
</dbReference>
<dbReference type="PROSITE" id="PS50853">
    <property type="entry name" value="FN3"/>
    <property type="match status" value="1"/>
</dbReference>
<dbReference type="AlphaFoldDB" id="K1R1E8"/>
<dbReference type="SUPFAM" id="SSF49265">
    <property type="entry name" value="Fibronectin type III"/>
    <property type="match status" value="1"/>
</dbReference>